<dbReference type="GO" id="GO:0003723">
    <property type="term" value="F:RNA binding"/>
    <property type="evidence" value="ECO:0007669"/>
    <property type="project" value="InterPro"/>
</dbReference>
<name>Q8B5B7_9VIRU</name>
<dbReference type="OrthoDB" id="9167at10239"/>
<evidence type="ECO:0000313" key="8">
    <source>
        <dbReference type="EMBL" id="AAO14999.1"/>
    </source>
</evidence>
<keyword evidence="5 7" id="KW-0547">Nucleotide-binding</keyword>
<evidence type="ECO:0000256" key="3">
    <source>
        <dbReference type="ARBA" id="ARBA00022679"/>
    </source>
</evidence>
<comment type="similarity">
    <text evidence="1">Belongs to the totiviridae RNA-directed RNA polymerase family.</text>
</comment>
<dbReference type="InterPro" id="IPR043502">
    <property type="entry name" value="DNA/RNA_pol_sf"/>
</dbReference>
<evidence type="ECO:0000256" key="2">
    <source>
        <dbReference type="ARBA" id="ARBA00022484"/>
    </source>
</evidence>
<dbReference type="GO" id="GO:0000166">
    <property type="term" value="F:nucleotide binding"/>
    <property type="evidence" value="ECO:0007669"/>
    <property type="project" value="UniProtKB-KW"/>
</dbReference>
<evidence type="ECO:0000256" key="7">
    <source>
        <dbReference type="RuleBase" id="RU364050"/>
    </source>
</evidence>
<sequence length="829" mass="92657">MIGARVDERALAAGALGQYLKKLTRSQDVSRFATLSFPDQISYVFKPSWDSFRPTPLHRAALSFLCGEVPVQVALPYASLWRMVDYTCPVPDIVLDIKYKTRWIRDAGITVKRFPLKKNPAASNKVNLYLHEVGRDLSSHAPTQLNVGLQYLDWVRRQRVVYNDQATAFLLYEYCLACYDSRGWRHAAASLFDSDYAKGFSVFGKAVGINGSQVGAMMVETNVLLGRDVAPIDLVEEARKRTSMREVRAMTTAYSDDTIRRAVRTVLLRELKRSGDSYILEFPTLEDHWATRWQWAVNGAHSGLIYKTNPSYRPHMPGFDRLHRRAWLETISEDPRPAWDGRTYVSASPKLEHGKTRAIFAWDTINSLAMEHLMSTVEANWRGERVILNPGKGGHLGMAQRVQAARNRSGVSLMLDYDDFNSHHTTRTMQIVVEETCRLTGYPPDLAEKLVSSMEKHYICVGGAYIGRSKGTLMSGHRLTTYINSVCNEAYLRIELGDDFLDKNVSLHVGDDVYLGVRSYQEAGYVLRMIRGSKLRMNPAKQSVGHVTTEFLRVASESRYSYGYLARAVASITSGSWVNELALAPLEALTNIVASARSLANRSGIADVALLLVSSTRRMAPLDSRDDTLLRELLTGKVALQNGPNYQSSGYYRHVAVTPKMVRRDDFGYGVLPLEATHTYLSSAATVLEIETLTKAGISVEEDMARASYKKSAPRDFFSAECLVTGPVLQRPCVGVEWAEMVLRRPRVTGILSRYPLLLLARYRLPERVVREALAAAGGDYNTPYLDYDAWGEYAHGCVIDTVMSYTDASALGAKTAAGVLTSTTRMYV</sequence>
<dbReference type="EC" id="2.7.7.48" evidence="7"/>
<dbReference type="Proteomes" id="UP000201154">
    <property type="component" value="Segment"/>
</dbReference>
<evidence type="ECO:0000313" key="9">
    <source>
        <dbReference type="Proteomes" id="UP000201154"/>
    </source>
</evidence>
<dbReference type="EMBL" id="AF527633">
    <property type="protein sequence ID" value="AAO14999.1"/>
    <property type="molecule type" value="Genomic_RNA"/>
</dbReference>
<evidence type="ECO:0000256" key="4">
    <source>
        <dbReference type="ARBA" id="ARBA00022695"/>
    </source>
</evidence>
<dbReference type="KEGG" id="vg:5075994"/>
<dbReference type="SUPFAM" id="SSF56672">
    <property type="entry name" value="DNA/RNA polymerases"/>
    <property type="match status" value="1"/>
</dbReference>
<dbReference type="InterPro" id="IPR001795">
    <property type="entry name" value="RNA-dir_pol_luteovirus"/>
</dbReference>
<dbReference type="GeneID" id="5075994"/>
<dbReference type="Pfam" id="PF02123">
    <property type="entry name" value="RdRP_4"/>
    <property type="match status" value="1"/>
</dbReference>
<protein>
    <recommendedName>
        <fullName evidence="7">RNA-directed RNA polymerase</fullName>
        <ecNumber evidence="7">2.7.7.48</ecNumber>
    </recommendedName>
</protein>
<keyword evidence="2 7" id="KW-0696">RNA-directed RNA polymerase</keyword>
<keyword evidence="4 7" id="KW-0548">Nucleotidyltransferase</keyword>
<proteinExistence type="inferred from homology"/>
<dbReference type="GO" id="GO:0006351">
    <property type="term" value="P:DNA-templated transcription"/>
    <property type="evidence" value="ECO:0007669"/>
    <property type="project" value="InterPro"/>
</dbReference>
<dbReference type="RefSeq" id="YP_392467.1">
    <property type="nucleotide sequence ID" value="NC_007523.1"/>
</dbReference>
<evidence type="ECO:0000256" key="5">
    <source>
        <dbReference type="ARBA" id="ARBA00022741"/>
    </source>
</evidence>
<keyword evidence="3 7" id="KW-0808">Transferase</keyword>
<keyword evidence="9" id="KW-1185">Reference proteome</keyword>
<comment type="catalytic activity">
    <reaction evidence="6 7">
        <text>RNA(n) + a ribonucleoside 5'-triphosphate = RNA(n+1) + diphosphate</text>
        <dbReference type="Rhea" id="RHEA:21248"/>
        <dbReference type="Rhea" id="RHEA-COMP:14527"/>
        <dbReference type="Rhea" id="RHEA-COMP:17342"/>
        <dbReference type="ChEBI" id="CHEBI:33019"/>
        <dbReference type="ChEBI" id="CHEBI:61557"/>
        <dbReference type="ChEBI" id="CHEBI:140395"/>
        <dbReference type="EC" id="2.7.7.48"/>
    </reaction>
</comment>
<reference evidence="8 9" key="1">
    <citation type="journal article" date="2003" name="Virus Res.">
        <title>Molecular characterization of a dsRNA totivirus infecting the sclerotial parasite Coniothyrium minitans.</title>
        <authorList>
            <person name="Cheng J."/>
            <person name="Jiang D."/>
            <person name="Fu Y."/>
            <person name="Li G."/>
            <person name="Peng Y."/>
            <person name="Ghabrial S.A."/>
        </authorList>
    </citation>
    <scope>NUCLEOTIDE SEQUENCE [LARGE SCALE GENOMIC DNA]</scope>
</reference>
<evidence type="ECO:0000256" key="1">
    <source>
        <dbReference type="ARBA" id="ARBA00010455"/>
    </source>
</evidence>
<organism evidence="8 9">
    <name type="scientific">Coniothyrium minitans RNA virus</name>
    <dbReference type="NCBI Taxonomy" id="210827"/>
    <lineage>
        <taxon>Viruses</taxon>
        <taxon>Riboviria</taxon>
        <taxon>Orthornavirae</taxon>
        <taxon>Duplornaviricota</taxon>
        <taxon>Chrymotiviricetes</taxon>
        <taxon>Ghabrivirales</taxon>
        <taxon>Alphatotivirineae</taxon>
        <taxon>Pseudototiviridae</taxon>
        <taxon>Victorivirus</taxon>
        <taxon>Victorivirus go</taxon>
    </lineage>
</organism>
<keyword evidence="7" id="KW-0693">Viral RNA replication</keyword>
<evidence type="ECO:0000256" key="6">
    <source>
        <dbReference type="ARBA" id="ARBA00048744"/>
    </source>
</evidence>
<accession>Q8B5B7</accession>
<dbReference type="GO" id="GO:0003968">
    <property type="term" value="F:RNA-directed RNA polymerase activity"/>
    <property type="evidence" value="ECO:0007669"/>
    <property type="project" value="UniProtKB-KW"/>
</dbReference>